<proteinExistence type="predicted"/>
<dbReference type="EMBL" id="PSQE01000001">
    <property type="protein sequence ID" value="RHN77584.1"/>
    <property type="molecule type" value="Genomic_DNA"/>
</dbReference>
<dbReference type="Proteomes" id="UP000265566">
    <property type="component" value="Chromosome 1"/>
</dbReference>
<sequence>MRPFSLIKQQKIIVATTTLHNFIRMCGVEDEEFNKCDVISEYMIERDEESNINEEISSYNPGRVQDGGYMNKVRNQIGVALMESRNV</sequence>
<comment type="caution">
    <text evidence="1">The sequence shown here is derived from an EMBL/GenBank/DDBJ whole genome shotgun (WGS) entry which is preliminary data.</text>
</comment>
<organism evidence="1">
    <name type="scientific">Medicago truncatula</name>
    <name type="common">Barrel medic</name>
    <name type="synonym">Medicago tribuloides</name>
    <dbReference type="NCBI Taxonomy" id="3880"/>
    <lineage>
        <taxon>Eukaryota</taxon>
        <taxon>Viridiplantae</taxon>
        <taxon>Streptophyta</taxon>
        <taxon>Embryophyta</taxon>
        <taxon>Tracheophyta</taxon>
        <taxon>Spermatophyta</taxon>
        <taxon>Magnoliopsida</taxon>
        <taxon>eudicotyledons</taxon>
        <taxon>Gunneridae</taxon>
        <taxon>Pentapetalae</taxon>
        <taxon>rosids</taxon>
        <taxon>fabids</taxon>
        <taxon>Fabales</taxon>
        <taxon>Fabaceae</taxon>
        <taxon>Papilionoideae</taxon>
        <taxon>50 kb inversion clade</taxon>
        <taxon>NPAAA clade</taxon>
        <taxon>Hologalegina</taxon>
        <taxon>IRL clade</taxon>
        <taxon>Trifolieae</taxon>
        <taxon>Medicago</taxon>
    </lineage>
</organism>
<gene>
    <name evidence="1" type="ORF">MtrunA17_Chr1g0156351</name>
</gene>
<dbReference type="AlphaFoldDB" id="A0A396JK67"/>
<accession>A0A396JK67</accession>
<name>A0A396JK67_MEDTR</name>
<evidence type="ECO:0000313" key="1">
    <source>
        <dbReference type="EMBL" id="RHN77584.1"/>
    </source>
</evidence>
<dbReference type="Gramene" id="rna1052">
    <property type="protein sequence ID" value="RHN77584.1"/>
    <property type="gene ID" value="gene1052"/>
</dbReference>
<protein>
    <submittedName>
        <fullName evidence="1">Uncharacterized protein</fullName>
    </submittedName>
</protein>
<reference evidence="1" key="1">
    <citation type="journal article" date="2018" name="Nat. Plants">
        <title>Whole-genome landscape of Medicago truncatula symbiotic genes.</title>
        <authorList>
            <person name="Pecrix Y."/>
            <person name="Gamas P."/>
            <person name="Carrere S."/>
        </authorList>
    </citation>
    <scope>NUCLEOTIDE SEQUENCE</scope>
    <source>
        <tissue evidence="1">Leaves</tissue>
    </source>
</reference>